<gene>
    <name evidence="1" type="ORF">J0H12_03955</name>
</gene>
<name>A0A8J7PJS9_9PROT</name>
<dbReference type="InterPro" id="IPR016084">
    <property type="entry name" value="Haem_Oase-like_multi-hlx"/>
</dbReference>
<dbReference type="Gene3D" id="1.20.910.10">
    <property type="entry name" value="Heme oxygenase-like"/>
    <property type="match status" value="1"/>
</dbReference>
<protein>
    <submittedName>
        <fullName evidence="1">Uncharacterized protein</fullName>
    </submittedName>
</protein>
<dbReference type="SUPFAM" id="SSF48613">
    <property type="entry name" value="Heme oxygenase-like"/>
    <property type="match status" value="1"/>
</dbReference>
<dbReference type="EMBL" id="JAFKGL010000016">
    <property type="protein sequence ID" value="MBN9413057.1"/>
    <property type="molecule type" value="Genomic_DNA"/>
</dbReference>
<reference evidence="1" key="1">
    <citation type="submission" date="2021-02" db="EMBL/GenBank/DDBJ databases">
        <title>Thiocyanate and organic carbon inputs drive convergent selection for specific autotrophic Afipia and Thiobacillus strains within complex microbiomes.</title>
        <authorList>
            <person name="Huddy R.J."/>
            <person name="Sachdeva R."/>
            <person name="Kadzinga F."/>
            <person name="Kantor R.S."/>
            <person name="Harrison S.T.L."/>
            <person name="Banfield J.F."/>
        </authorList>
    </citation>
    <scope>NUCLEOTIDE SEQUENCE</scope>
    <source>
        <strain evidence="1">SCN18_10_11_15_R4_P_38_20</strain>
    </source>
</reference>
<dbReference type="Proteomes" id="UP000664414">
    <property type="component" value="Unassembled WGS sequence"/>
</dbReference>
<evidence type="ECO:0000313" key="2">
    <source>
        <dbReference type="Proteomes" id="UP000664414"/>
    </source>
</evidence>
<evidence type="ECO:0000313" key="1">
    <source>
        <dbReference type="EMBL" id="MBN9413057.1"/>
    </source>
</evidence>
<accession>A0A8J7PJS9</accession>
<comment type="caution">
    <text evidence="1">The sequence shown here is derived from an EMBL/GenBank/DDBJ whole genome shotgun (WGS) entry which is preliminary data.</text>
</comment>
<proteinExistence type="predicted"/>
<organism evidence="1 2">
    <name type="scientific">Candidatus Paracaedimonas acanthamoebae</name>
    <dbReference type="NCBI Taxonomy" id="244581"/>
    <lineage>
        <taxon>Bacteria</taxon>
        <taxon>Pseudomonadati</taxon>
        <taxon>Pseudomonadota</taxon>
        <taxon>Alphaproteobacteria</taxon>
        <taxon>Holosporales</taxon>
        <taxon>Caedimonadaceae</taxon>
        <taxon>Candidatus Paracaedimonas</taxon>
    </lineage>
</organism>
<dbReference type="AlphaFoldDB" id="A0A8J7PJS9"/>
<sequence length="389" mass="44415">MKKKERPHQQLLPLTSWFKSNQATCIHETISLELFKSLIAFSHPGSTESYINGTRIIVSSKLIGSLQEDIRLKINPYITLVYEQNTLEHSDTLVQGFKNISSTIKFDPSVSLVLQDLLPYLYGDYTIREIASLHSSSETEVIQALQPLYEIGFLVLCSKSLVPASSFYAHLMSTECARRVEKISSINENNKESLKEILKRHLFTLYHFADSFPDHLSAAISQTANANLKEQLCSTLSESYWYSNMLLKGLMELGYSKEQLKWITPCPATLGVINYLRWLAKADLLSYAACLGILEYPEVSTDASHNVSSFIQAEWEQIEALNLLRKEALEPFRKQKKLEFLSQKSHLSKCFFEAESYLTPERQEEIRKHVVGFIQCLEAETAYIIGNYK</sequence>